<reference evidence="3 4" key="1">
    <citation type="submission" date="2017-09" db="EMBL/GenBank/DDBJ databases">
        <title>WGS assembly of Aquilegia coerulea Goldsmith.</title>
        <authorList>
            <person name="Hodges S."/>
            <person name="Kramer E."/>
            <person name="Nordborg M."/>
            <person name="Tomkins J."/>
            <person name="Borevitz J."/>
            <person name="Derieg N."/>
            <person name="Yan J."/>
            <person name="Mihaltcheva S."/>
            <person name="Hayes R.D."/>
            <person name="Rokhsar D."/>
        </authorList>
    </citation>
    <scope>NUCLEOTIDE SEQUENCE [LARGE SCALE GENOMIC DNA]</scope>
    <source>
        <strain evidence="4">cv. Goldsmith</strain>
    </source>
</reference>
<dbReference type="Pfam" id="PF03181">
    <property type="entry name" value="BURP"/>
    <property type="match status" value="1"/>
</dbReference>
<gene>
    <name evidence="3" type="ORF">AQUCO_05400002v1</name>
</gene>
<dbReference type="STRING" id="218851.A0A2G5CH21"/>
<dbReference type="Proteomes" id="UP000230069">
    <property type="component" value="Unassembled WGS sequence"/>
</dbReference>
<protein>
    <recommendedName>
        <fullName evidence="2">BURP domain-containing protein</fullName>
    </recommendedName>
</protein>
<accession>A0A2G5CH21</accession>
<proteinExistence type="predicted"/>
<sequence>MTILQLFSLLKVVIILAYTFSEVVVSENGAIDKVKYNQPATLPIQNHTNPDEVFFLPSLLEHGKKLLLHFPSNLQAIEDKKIIHNFCTEVAQEDFFCTRSWIEMFEYSNSKLKENTCPLQTSIINKQDNTIEQFYIVQDRVEKLQNHGITSSSPSSFVICHGLTNNIHYCHLTDKTHVYKVPLQGTSDGTIIQAMAACHLDTSMWNPLHLAFYQLKVKPGETTICHFLVKKEYVWIPISTVMTE</sequence>
<evidence type="ECO:0000259" key="2">
    <source>
        <dbReference type="PROSITE" id="PS51277"/>
    </source>
</evidence>
<keyword evidence="1" id="KW-0732">Signal</keyword>
<dbReference type="InterPro" id="IPR044816">
    <property type="entry name" value="BURP"/>
</dbReference>
<feature type="signal peptide" evidence="1">
    <location>
        <begin position="1"/>
        <end position="21"/>
    </location>
</feature>
<keyword evidence="4" id="KW-1185">Reference proteome</keyword>
<feature type="chain" id="PRO_5013693679" description="BURP domain-containing protein" evidence="1">
    <location>
        <begin position="22"/>
        <end position="244"/>
    </location>
</feature>
<dbReference type="OrthoDB" id="654134at2759"/>
<organism evidence="3 4">
    <name type="scientific">Aquilegia coerulea</name>
    <name type="common">Rocky mountain columbine</name>
    <dbReference type="NCBI Taxonomy" id="218851"/>
    <lineage>
        <taxon>Eukaryota</taxon>
        <taxon>Viridiplantae</taxon>
        <taxon>Streptophyta</taxon>
        <taxon>Embryophyta</taxon>
        <taxon>Tracheophyta</taxon>
        <taxon>Spermatophyta</taxon>
        <taxon>Magnoliopsida</taxon>
        <taxon>Ranunculales</taxon>
        <taxon>Ranunculaceae</taxon>
        <taxon>Thalictroideae</taxon>
        <taxon>Aquilegia</taxon>
    </lineage>
</organism>
<evidence type="ECO:0000313" key="3">
    <source>
        <dbReference type="EMBL" id="PIA30611.1"/>
    </source>
</evidence>
<name>A0A2G5CH21_AQUCA</name>
<dbReference type="EMBL" id="KZ305071">
    <property type="protein sequence ID" value="PIA30611.1"/>
    <property type="molecule type" value="Genomic_DNA"/>
</dbReference>
<dbReference type="PANTHER" id="PTHR31236">
    <property type="entry name" value="BURP DOMAIN PROTEIN USPL1-LIKE"/>
    <property type="match status" value="1"/>
</dbReference>
<evidence type="ECO:0000256" key="1">
    <source>
        <dbReference type="SAM" id="SignalP"/>
    </source>
</evidence>
<dbReference type="SMART" id="SM01045">
    <property type="entry name" value="BURP"/>
    <property type="match status" value="1"/>
</dbReference>
<feature type="domain" description="BURP" evidence="2">
    <location>
        <begin position="169"/>
        <end position="238"/>
    </location>
</feature>
<dbReference type="PROSITE" id="PS51277">
    <property type="entry name" value="BURP"/>
    <property type="match status" value="1"/>
</dbReference>
<dbReference type="PANTHER" id="PTHR31236:SF45">
    <property type="entry name" value="BURP DOMAIN-CONTAINING PROTEIN"/>
    <property type="match status" value="1"/>
</dbReference>
<evidence type="ECO:0000313" key="4">
    <source>
        <dbReference type="Proteomes" id="UP000230069"/>
    </source>
</evidence>
<dbReference type="InterPro" id="IPR004873">
    <property type="entry name" value="BURP_dom"/>
</dbReference>
<dbReference type="AlphaFoldDB" id="A0A2G5CH21"/>
<dbReference type="InParanoid" id="A0A2G5CH21"/>